<feature type="transmembrane region" description="Helical" evidence="5">
    <location>
        <begin position="100"/>
        <end position="119"/>
    </location>
</feature>
<evidence type="ECO:0000256" key="1">
    <source>
        <dbReference type="ARBA" id="ARBA00004127"/>
    </source>
</evidence>
<dbReference type="InterPro" id="IPR006639">
    <property type="entry name" value="Preselin/SPP"/>
</dbReference>
<dbReference type="GO" id="GO:0012505">
    <property type="term" value="C:endomembrane system"/>
    <property type="evidence" value="ECO:0007669"/>
    <property type="project" value="UniProtKB-SubCell"/>
</dbReference>
<evidence type="ECO:0000313" key="7">
    <source>
        <dbReference type="Proteomes" id="UP001218895"/>
    </source>
</evidence>
<proteinExistence type="predicted"/>
<comment type="subcellular location">
    <subcellularLocation>
        <location evidence="1">Endomembrane system</location>
        <topology evidence="1">Multi-pass membrane protein</topology>
    </subcellularLocation>
</comment>
<dbReference type="InterPro" id="IPR042524">
    <property type="entry name" value="Presenilin_C"/>
</dbReference>
<evidence type="ECO:0000313" key="6">
    <source>
        <dbReference type="EMBL" id="WFN36088.1"/>
    </source>
</evidence>
<dbReference type="InterPro" id="IPR010545">
    <property type="entry name" value="SPP"/>
</dbReference>
<accession>A0AAF0JTB1</accession>
<protein>
    <submittedName>
        <fullName evidence="6">Uncharacterized protein</fullName>
    </submittedName>
</protein>
<keyword evidence="7" id="KW-1185">Reference proteome</keyword>
<feature type="transmembrane region" description="Helical" evidence="5">
    <location>
        <begin position="214"/>
        <end position="235"/>
    </location>
</feature>
<dbReference type="GO" id="GO:0016020">
    <property type="term" value="C:membrane"/>
    <property type="evidence" value="ECO:0007669"/>
    <property type="project" value="InterPro"/>
</dbReference>
<feature type="transmembrane region" description="Helical" evidence="5">
    <location>
        <begin position="47"/>
        <end position="65"/>
    </location>
</feature>
<keyword evidence="4 5" id="KW-0472">Membrane</keyword>
<dbReference type="Gene3D" id="1.10.472.100">
    <property type="entry name" value="Presenilin"/>
    <property type="match status" value="1"/>
</dbReference>
<evidence type="ECO:0000256" key="2">
    <source>
        <dbReference type="ARBA" id="ARBA00022692"/>
    </source>
</evidence>
<organism evidence="6 7">
    <name type="scientific">Methanomicrobium antiquum</name>
    <dbReference type="NCBI Taxonomy" id="487686"/>
    <lineage>
        <taxon>Archaea</taxon>
        <taxon>Methanobacteriati</taxon>
        <taxon>Methanobacteriota</taxon>
        <taxon>Stenosarchaea group</taxon>
        <taxon>Methanomicrobia</taxon>
        <taxon>Methanomicrobiales</taxon>
        <taxon>Methanomicrobiaceae</taxon>
        <taxon>Methanomicrobium</taxon>
    </lineage>
</organism>
<feature type="transmembrane region" description="Helical" evidence="5">
    <location>
        <begin position="72"/>
        <end position="94"/>
    </location>
</feature>
<evidence type="ECO:0000256" key="3">
    <source>
        <dbReference type="ARBA" id="ARBA00022989"/>
    </source>
</evidence>
<dbReference type="NCBIfam" id="NF041679">
    <property type="entry name" value="IMP_arch_presen"/>
    <property type="match status" value="1"/>
</dbReference>
<dbReference type="AlphaFoldDB" id="A0AAF0JTB1"/>
<reference evidence="6" key="1">
    <citation type="submission" date="2022-01" db="EMBL/GenBank/DDBJ databases">
        <title>Complete genome of Methanomicrobium antiquum DSM 21220.</title>
        <authorList>
            <person name="Chen S.-C."/>
            <person name="You Y.-T."/>
            <person name="Zhou Y.-Z."/>
            <person name="Lai M.-C."/>
        </authorList>
    </citation>
    <scope>NUCLEOTIDE SEQUENCE</scope>
    <source>
        <strain evidence="6">DSM 21220</strain>
    </source>
</reference>
<feature type="transmembrane region" description="Helical" evidence="5">
    <location>
        <begin position="124"/>
        <end position="142"/>
    </location>
</feature>
<feature type="transmembrane region" description="Helical" evidence="5">
    <location>
        <begin position="279"/>
        <end position="300"/>
    </location>
</feature>
<feature type="transmembrane region" description="Helical" evidence="5">
    <location>
        <begin position="148"/>
        <end position="167"/>
    </location>
</feature>
<keyword evidence="2 5" id="KW-0812">Transmembrane</keyword>
<dbReference type="EMBL" id="CP091092">
    <property type="protein sequence ID" value="WFN36088.1"/>
    <property type="molecule type" value="Genomic_DNA"/>
</dbReference>
<keyword evidence="3 5" id="KW-1133">Transmembrane helix</keyword>
<sequence length="304" mass="32890">MKLNDIIPYFAMALMLLAVQILAIFLSPVMSEAGYTAFEDPHAIENTIYFITILLAFTAGMLLLIKYKGKKVLSWIIGASIFLVFIYIFAAILGKITGDTILSAILTLSLALLSAVLLYKYPEWYVIDTLGILICAGSASIFGISLDILPVILLLALLAVYDAISVYKTKHMLTLADGVISTKAPILVVIPKTRKYSYIKEGFEMSKEKSERGAFMMGMGDLIMPSILVVSSHIWLNADILPIGISIPTLAAMTGSFGGLCILLYFVSKGKPQAGLPTLNGGVILGFLFGCALSGSWDWILGIL</sequence>
<dbReference type="GeneID" id="79950335"/>
<name>A0AAF0JTB1_9EURY</name>
<evidence type="ECO:0000256" key="4">
    <source>
        <dbReference type="ARBA" id="ARBA00023136"/>
    </source>
</evidence>
<dbReference type="KEGG" id="manq:L1994_08015"/>
<dbReference type="GO" id="GO:0042500">
    <property type="term" value="F:aspartic endopeptidase activity, intramembrane cleaving"/>
    <property type="evidence" value="ECO:0007669"/>
    <property type="project" value="InterPro"/>
</dbReference>
<gene>
    <name evidence="6" type="ORF">L1994_08015</name>
</gene>
<feature type="transmembrane region" description="Helical" evidence="5">
    <location>
        <begin position="7"/>
        <end position="27"/>
    </location>
</feature>
<dbReference type="Pfam" id="PF06550">
    <property type="entry name" value="SPP"/>
    <property type="match status" value="1"/>
</dbReference>
<evidence type="ECO:0000256" key="5">
    <source>
        <dbReference type="SAM" id="Phobius"/>
    </source>
</evidence>
<dbReference type="SMART" id="SM00730">
    <property type="entry name" value="PSN"/>
    <property type="match status" value="1"/>
</dbReference>
<feature type="transmembrane region" description="Helical" evidence="5">
    <location>
        <begin position="241"/>
        <end position="267"/>
    </location>
</feature>
<dbReference type="Proteomes" id="UP001218895">
    <property type="component" value="Chromosome"/>
</dbReference>
<dbReference type="RefSeq" id="WP_278098927.1">
    <property type="nucleotide sequence ID" value="NZ_CP091092.1"/>
</dbReference>